<feature type="region of interest" description="Disordered" evidence="8">
    <location>
        <begin position="1"/>
        <end position="63"/>
    </location>
</feature>
<dbReference type="InterPro" id="IPR029044">
    <property type="entry name" value="Nucleotide-diphossugar_trans"/>
</dbReference>
<reference evidence="10" key="1">
    <citation type="journal article" date="2019" name="Int. J. Syst. Evol. Microbiol.">
        <title>The Global Catalogue of Microorganisms (GCM) 10K type strain sequencing project: providing services to taxonomists for standard genome sequencing and annotation.</title>
        <authorList>
            <consortium name="The Broad Institute Genomics Platform"/>
            <consortium name="The Broad Institute Genome Sequencing Center for Infectious Disease"/>
            <person name="Wu L."/>
            <person name="Ma J."/>
        </authorList>
    </citation>
    <scope>NUCLEOTIDE SEQUENCE [LARGE SCALE GENOMIC DNA]</scope>
    <source>
        <strain evidence="10">JCM 16014</strain>
    </source>
</reference>
<keyword evidence="10" id="KW-1185">Reference proteome</keyword>
<evidence type="ECO:0000256" key="2">
    <source>
        <dbReference type="ARBA" id="ARBA00004787"/>
    </source>
</evidence>
<proteinExistence type="inferred from homology"/>
<feature type="compositionally biased region" description="Pro residues" evidence="8">
    <location>
        <begin position="10"/>
        <end position="28"/>
    </location>
</feature>
<feature type="site" description="Positions MEP for the nucleophilic attack" evidence="7">
    <location>
        <position position="281"/>
    </location>
</feature>
<feature type="site" description="Transition state stabilizer" evidence="7">
    <location>
        <position position="78"/>
    </location>
</feature>
<evidence type="ECO:0000313" key="10">
    <source>
        <dbReference type="Proteomes" id="UP001500751"/>
    </source>
</evidence>
<dbReference type="RefSeq" id="WP_344663796.1">
    <property type="nucleotide sequence ID" value="NZ_BAAAQN010000002.1"/>
</dbReference>
<evidence type="ECO:0000256" key="4">
    <source>
        <dbReference type="ARBA" id="ARBA00022679"/>
    </source>
</evidence>
<dbReference type="Proteomes" id="UP001500751">
    <property type="component" value="Unassembled WGS sequence"/>
</dbReference>
<feature type="site" description="Transition state stabilizer" evidence="7">
    <location>
        <position position="85"/>
    </location>
</feature>
<accession>A0ABP5F316</accession>
<dbReference type="InterPro" id="IPR001228">
    <property type="entry name" value="IspD"/>
</dbReference>
<name>A0ABP5F316_9ACTN</name>
<feature type="site" description="Positions MEP for the nucleophilic attack" evidence="7">
    <location>
        <position position="226"/>
    </location>
</feature>
<dbReference type="PANTHER" id="PTHR32125">
    <property type="entry name" value="2-C-METHYL-D-ERYTHRITOL 4-PHOSPHATE CYTIDYLYLTRANSFERASE, CHLOROPLASTIC"/>
    <property type="match status" value="1"/>
</dbReference>
<dbReference type="GO" id="GO:0016779">
    <property type="term" value="F:nucleotidyltransferase activity"/>
    <property type="evidence" value="ECO:0007669"/>
    <property type="project" value="UniProtKB-KW"/>
</dbReference>
<feature type="compositionally biased region" description="Low complexity" evidence="8">
    <location>
        <begin position="47"/>
        <end position="63"/>
    </location>
</feature>
<comment type="caution">
    <text evidence="9">The sequence shown here is derived from an EMBL/GenBank/DDBJ whole genome shotgun (WGS) entry which is preliminary data.</text>
</comment>
<comment type="pathway">
    <text evidence="2 7">Isoprenoid biosynthesis; isopentenyl diphosphate biosynthesis via DXP pathway; isopentenyl diphosphate from 1-deoxy-D-xylulose 5-phosphate: step 2/6.</text>
</comment>
<dbReference type="CDD" id="cd02516">
    <property type="entry name" value="CDP-ME_synthetase"/>
    <property type="match status" value="1"/>
</dbReference>
<keyword evidence="6 7" id="KW-0414">Isoprene biosynthesis</keyword>
<comment type="function">
    <text evidence="7">Catalyzes the formation of 4-diphosphocytidyl-2-C-methyl-D-erythritol from CTP and 2-C-methyl-D-erythritol 4-phosphate (MEP).</text>
</comment>
<dbReference type="EC" id="2.7.7.60" evidence="7"/>
<gene>
    <name evidence="7 9" type="primary">ispD</name>
    <name evidence="9" type="ORF">GCM10009839_04900</name>
</gene>
<dbReference type="InterPro" id="IPR018294">
    <property type="entry name" value="ISPD_synthase_CS"/>
</dbReference>
<dbReference type="InterPro" id="IPR034683">
    <property type="entry name" value="IspD/TarI"/>
</dbReference>
<dbReference type="SUPFAM" id="SSF53448">
    <property type="entry name" value="Nucleotide-diphospho-sugar transferases"/>
    <property type="match status" value="1"/>
</dbReference>
<protein>
    <recommendedName>
        <fullName evidence="7">2-C-methyl-D-erythritol 4-phosphate cytidylyltransferase</fullName>
        <ecNumber evidence="7">2.7.7.60</ecNumber>
    </recommendedName>
    <alternativeName>
        <fullName evidence="7">4-diphosphocytidyl-2C-methyl-D-erythritol synthase</fullName>
    </alternativeName>
    <alternativeName>
        <fullName evidence="7">MEP cytidylyltransferase</fullName>
        <shortName evidence="7">MCT</shortName>
    </alternativeName>
</protein>
<evidence type="ECO:0000256" key="3">
    <source>
        <dbReference type="ARBA" id="ARBA00009789"/>
    </source>
</evidence>
<dbReference type="PANTHER" id="PTHR32125:SF4">
    <property type="entry name" value="2-C-METHYL-D-ERYTHRITOL 4-PHOSPHATE CYTIDYLYLTRANSFERASE, CHLOROPLASTIC"/>
    <property type="match status" value="1"/>
</dbReference>
<dbReference type="EMBL" id="BAAAQN010000002">
    <property type="protein sequence ID" value="GAA2013250.1"/>
    <property type="molecule type" value="Genomic_DNA"/>
</dbReference>
<dbReference type="InterPro" id="IPR050088">
    <property type="entry name" value="IspD/TarI_cytidylyltransf_bact"/>
</dbReference>
<dbReference type="Pfam" id="PF01128">
    <property type="entry name" value="IspD"/>
    <property type="match status" value="1"/>
</dbReference>
<comment type="catalytic activity">
    <reaction evidence="1 7">
        <text>2-C-methyl-D-erythritol 4-phosphate + CTP + H(+) = 4-CDP-2-C-methyl-D-erythritol + diphosphate</text>
        <dbReference type="Rhea" id="RHEA:13429"/>
        <dbReference type="ChEBI" id="CHEBI:15378"/>
        <dbReference type="ChEBI" id="CHEBI:33019"/>
        <dbReference type="ChEBI" id="CHEBI:37563"/>
        <dbReference type="ChEBI" id="CHEBI:57823"/>
        <dbReference type="ChEBI" id="CHEBI:58262"/>
        <dbReference type="EC" id="2.7.7.60"/>
    </reaction>
</comment>
<dbReference type="Gene3D" id="3.90.550.10">
    <property type="entry name" value="Spore Coat Polysaccharide Biosynthesis Protein SpsA, Chain A"/>
    <property type="match status" value="1"/>
</dbReference>
<sequence length="299" mass="29651">MSMSTADPDLPGPAADPDPGPDPGPGPAPVAADPGSTAAPAPPEPAPAVAAPTTTAPPTTAPTHRVAVVVPAAGRGERLGPGAPKALRELGGLPLLAHAVHTLLAAPSVDVIVIAAPPSPEGVAEVHRLLSGLADLAEAAGHRADTRVVPGGATRQESVALALAALPEDCTTVLVHDAARALTPVDLVEAVIGAVHGGAAAVIPVLPVADTVKAVEGDLVTATVDRSGLRAVQTPQGFTRELLAKAHAAADPAAPATDDAGLVEALGLPVRTVPGHAEAFKITTPFDLVLAEAVLRRRR</sequence>
<dbReference type="HAMAP" id="MF_00108">
    <property type="entry name" value="IspD"/>
    <property type="match status" value="1"/>
</dbReference>
<organism evidence="9 10">
    <name type="scientific">Catenulispora yoronensis</name>
    <dbReference type="NCBI Taxonomy" id="450799"/>
    <lineage>
        <taxon>Bacteria</taxon>
        <taxon>Bacillati</taxon>
        <taxon>Actinomycetota</taxon>
        <taxon>Actinomycetes</taxon>
        <taxon>Catenulisporales</taxon>
        <taxon>Catenulisporaceae</taxon>
        <taxon>Catenulispora</taxon>
    </lineage>
</organism>
<evidence type="ECO:0000256" key="5">
    <source>
        <dbReference type="ARBA" id="ARBA00022695"/>
    </source>
</evidence>
<feature type="compositionally biased region" description="Low complexity" evidence="8">
    <location>
        <begin position="29"/>
        <end position="39"/>
    </location>
</feature>
<dbReference type="NCBIfam" id="TIGR00453">
    <property type="entry name" value="ispD"/>
    <property type="match status" value="1"/>
</dbReference>
<evidence type="ECO:0000256" key="1">
    <source>
        <dbReference type="ARBA" id="ARBA00001282"/>
    </source>
</evidence>
<evidence type="ECO:0000313" key="9">
    <source>
        <dbReference type="EMBL" id="GAA2013250.1"/>
    </source>
</evidence>
<comment type="similarity">
    <text evidence="3 7">Belongs to the IspD/TarI cytidylyltransferase family. IspD subfamily.</text>
</comment>
<keyword evidence="5 7" id="KW-0548">Nucleotidyltransferase</keyword>
<evidence type="ECO:0000256" key="7">
    <source>
        <dbReference type="HAMAP-Rule" id="MF_00108"/>
    </source>
</evidence>
<keyword evidence="4 7" id="KW-0808">Transferase</keyword>
<evidence type="ECO:0000256" key="8">
    <source>
        <dbReference type="SAM" id="MobiDB-lite"/>
    </source>
</evidence>
<evidence type="ECO:0000256" key="6">
    <source>
        <dbReference type="ARBA" id="ARBA00023229"/>
    </source>
</evidence>
<dbReference type="PROSITE" id="PS01295">
    <property type="entry name" value="ISPD"/>
    <property type="match status" value="1"/>
</dbReference>